<dbReference type="GO" id="GO:0016020">
    <property type="term" value="C:membrane"/>
    <property type="evidence" value="ECO:0007669"/>
    <property type="project" value="UniProtKB-SubCell"/>
</dbReference>
<feature type="non-terminal residue" evidence="7">
    <location>
        <position position="335"/>
    </location>
</feature>
<feature type="transmembrane region" description="Helical" evidence="5">
    <location>
        <begin position="229"/>
        <end position="250"/>
    </location>
</feature>
<feature type="transmembrane region" description="Helical" evidence="5">
    <location>
        <begin position="21"/>
        <end position="41"/>
    </location>
</feature>
<evidence type="ECO:0000256" key="3">
    <source>
        <dbReference type="ARBA" id="ARBA00022989"/>
    </source>
</evidence>
<organism evidence="7 8">
    <name type="scientific">Mesorhabditis spiculigera</name>
    <dbReference type="NCBI Taxonomy" id="96644"/>
    <lineage>
        <taxon>Eukaryota</taxon>
        <taxon>Metazoa</taxon>
        <taxon>Ecdysozoa</taxon>
        <taxon>Nematoda</taxon>
        <taxon>Chromadorea</taxon>
        <taxon>Rhabditida</taxon>
        <taxon>Rhabditina</taxon>
        <taxon>Rhabditomorpha</taxon>
        <taxon>Rhabditoidea</taxon>
        <taxon>Rhabditidae</taxon>
        <taxon>Mesorhabditinae</taxon>
        <taxon>Mesorhabditis</taxon>
    </lineage>
</organism>
<comment type="caution">
    <text evidence="7">The sequence shown here is derived from an EMBL/GenBank/DDBJ whole genome shotgun (WGS) entry which is preliminary data.</text>
</comment>
<keyword evidence="8" id="KW-1185">Reference proteome</keyword>
<gene>
    <name evidence="7" type="ORF">MSPICULIGERA_LOCUS18642</name>
</gene>
<evidence type="ECO:0000313" key="8">
    <source>
        <dbReference type="Proteomes" id="UP001177023"/>
    </source>
</evidence>
<evidence type="ECO:0000256" key="1">
    <source>
        <dbReference type="ARBA" id="ARBA00004141"/>
    </source>
</evidence>
<dbReference type="AlphaFoldDB" id="A0AA36G5S9"/>
<evidence type="ECO:0000259" key="6">
    <source>
        <dbReference type="Pfam" id="PF10328"/>
    </source>
</evidence>
<feature type="transmembrane region" description="Helical" evidence="5">
    <location>
        <begin position="265"/>
        <end position="286"/>
    </location>
</feature>
<dbReference type="Proteomes" id="UP001177023">
    <property type="component" value="Unassembled WGS sequence"/>
</dbReference>
<protein>
    <recommendedName>
        <fullName evidence="6">7TM GPCR serpentine receptor class x (Srx) domain-containing protein</fullName>
    </recommendedName>
</protein>
<name>A0AA36G5S9_9BILA</name>
<dbReference type="EMBL" id="CATQJA010002659">
    <property type="protein sequence ID" value="CAJ0580444.1"/>
    <property type="molecule type" value="Genomic_DNA"/>
</dbReference>
<sequence length="335" mass="38785">MSDAVTPPDDYEGHFVDPVEIVSSSVFIVIGLCTLPIYFRLTLYHWRHGFKTHYQKIFFVCFTNDLFNHYSQLFRTRLPTWGVNEWFWYVQVGVLPTTCGLIQSFSLQFQVLGTLLIAANRASSLAYPSKYEKFWSINTWRLLAAIALYCVIYSSPGVTNKYTYNRDSWGYYIPVTRRYNQVTTIMDKVVFPLCISYTFLALVLNIYTGYKLLTYSHKMGKPLSRRERVFHFATLLQFFVQLLNTGDLIITKTQKMSDFWVFFEFQPVFMDLCNFVPIWFLLLISAETRTIVRGKGTGREMAVTVMSQGPILTTAPATKSAWERGTKSAPTTMYS</sequence>
<keyword evidence="4 5" id="KW-0472">Membrane</keyword>
<dbReference type="PANTHER" id="PTHR31627:SF42">
    <property type="entry name" value="G_PROTEIN_RECEP_F1_2 DOMAIN-CONTAINING PROTEIN-RELATED"/>
    <property type="match status" value="1"/>
</dbReference>
<evidence type="ECO:0000313" key="7">
    <source>
        <dbReference type="EMBL" id="CAJ0580444.1"/>
    </source>
</evidence>
<feature type="transmembrane region" description="Helical" evidence="5">
    <location>
        <begin position="189"/>
        <end position="208"/>
    </location>
</feature>
<evidence type="ECO:0000256" key="4">
    <source>
        <dbReference type="ARBA" id="ARBA00023136"/>
    </source>
</evidence>
<evidence type="ECO:0000256" key="2">
    <source>
        <dbReference type="ARBA" id="ARBA00022692"/>
    </source>
</evidence>
<evidence type="ECO:0000256" key="5">
    <source>
        <dbReference type="SAM" id="Phobius"/>
    </source>
</evidence>
<feature type="transmembrane region" description="Helical" evidence="5">
    <location>
        <begin position="140"/>
        <end position="159"/>
    </location>
</feature>
<reference evidence="7" key="1">
    <citation type="submission" date="2023-06" db="EMBL/GenBank/DDBJ databases">
        <authorList>
            <person name="Delattre M."/>
        </authorList>
    </citation>
    <scope>NUCLEOTIDE SEQUENCE</scope>
    <source>
        <strain evidence="7">AF72</strain>
    </source>
</reference>
<keyword evidence="2 5" id="KW-0812">Transmembrane</keyword>
<dbReference type="InterPro" id="IPR051119">
    <property type="entry name" value="Nematode_SR-like"/>
</dbReference>
<comment type="subcellular location">
    <subcellularLocation>
        <location evidence="1">Membrane</location>
        <topology evidence="1">Multi-pass membrane protein</topology>
    </subcellularLocation>
</comment>
<feature type="domain" description="7TM GPCR serpentine receptor class x (Srx)" evidence="6">
    <location>
        <begin position="98"/>
        <end position="263"/>
    </location>
</feature>
<accession>A0AA36G5S9</accession>
<proteinExistence type="predicted"/>
<dbReference type="PANTHER" id="PTHR31627">
    <property type="entry name" value="SERPENTINE RECEPTOR CLASS GAMMA-RELATED"/>
    <property type="match status" value="1"/>
</dbReference>
<keyword evidence="3 5" id="KW-1133">Transmembrane helix</keyword>
<dbReference type="InterPro" id="IPR019430">
    <property type="entry name" value="7TM_GPCR_serpentine_rcpt_Srx"/>
</dbReference>
<dbReference type="Pfam" id="PF10328">
    <property type="entry name" value="7TM_GPCR_Srx"/>
    <property type="match status" value="1"/>
</dbReference>